<dbReference type="PROSITE" id="PS50176">
    <property type="entry name" value="ARM_REPEAT"/>
    <property type="match status" value="1"/>
</dbReference>
<evidence type="ECO:0000256" key="5">
    <source>
        <dbReference type="PIRNR" id="PIRNR005673"/>
    </source>
</evidence>
<evidence type="ECO:0000259" key="7">
    <source>
        <dbReference type="PROSITE" id="PS51214"/>
    </source>
</evidence>
<evidence type="ECO:0000256" key="6">
    <source>
        <dbReference type="PROSITE-ProRule" id="PRU00259"/>
    </source>
</evidence>
<evidence type="ECO:0000313" key="9">
    <source>
        <dbReference type="Proteomes" id="UP000240080"/>
    </source>
</evidence>
<keyword evidence="9" id="KW-1185">Reference proteome</keyword>
<sequence>MRTNENANTPATRLNRFKNKEKDSTEMRHRRIEVNVELRKLRRRNISSFPDDATSPLQKNCNNQDTVNWSVDDIVKGINNNNVETTQAARKLPSEENQTDCSPIQFESAWALTNIASGASEQTKAVVDGGAIPAFISLLASPHAHISEQAVWAVGNIAGDGSIFRDLVINCGAVDPLLALLAVPDMSSLACDYLSNLMWTLSNLCRKNTPNFSYVSLIPFCPNLWSLGASKLPFVTPALRAIGNIVTGTDEQTQVVINAGALTVFPSLLINPKTNTGHQDQTEQVVNHGLVPFFVNVLSKADFKTKKESVWAVTNYSSSGTVEQIVYPVHCGIIKPLMNLLTARDTKFILVILDAISNIFQAPEKLGETEKPSMSKECGGLEKIEALQNHENESVCKALLSLIEKYFSVEEEEDQFLCQKLPLKAVPSKFRMGLLGPLTFRSCN</sequence>
<evidence type="ECO:0000256" key="1">
    <source>
        <dbReference type="ARBA" id="ARBA00010394"/>
    </source>
</evidence>
<dbReference type="InterPro" id="IPR011989">
    <property type="entry name" value="ARM-like"/>
</dbReference>
<evidence type="ECO:0000256" key="3">
    <source>
        <dbReference type="ARBA" id="ARBA00022737"/>
    </source>
</evidence>
<dbReference type="InterPro" id="IPR000225">
    <property type="entry name" value="Armadillo"/>
</dbReference>
<dbReference type="PANTHER" id="PTHR23316">
    <property type="entry name" value="IMPORTIN ALPHA"/>
    <property type="match status" value="1"/>
</dbReference>
<dbReference type="Pfam" id="PF00514">
    <property type="entry name" value="Arm"/>
    <property type="match status" value="3"/>
</dbReference>
<evidence type="ECO:0000256" key="4">
    <source>
        <dbReference type="ARBA" id="ARBA00022927"/>
    </source>
</evidence>
<dbReference type="Gene3D" id="1.25.10.10">
    <property type="entry name" value="Leucine-rich Repeat Variant"/>
    <property type="match status" value="2"/>
</dbReference>
<dbReference type="GO" id="GO:0061608">
    <property type="term" value="F:nuclear import signal receptor activity"/>
    <property type="evidence" value="ECO:0007669"/>
    <property type="project" value="InterPro"/>
</dbReference>
<evidence type="ECO:0000313" key="8">
    <source>
        <dbReference type="Ensembl" id="ENSPPAP00000002552.1"/>
    </source>
</evidence>
<name>A0A2R8ZCD6_PANPA</name>
<protein>
    <recommendedName>
        <fullName evidence="5">Importin subunit alpha</fullName>
    </recommendedName>
</protein>
<dbReference type="Bgee" id="ENSPPAG00000011137">
    <property type="expression patterns" value="Expressed in regional part of brain and 2 other cell types or tissues"/>
</dbReference>
<reference evidence="8 9" key="1">
    <citation type="journal article" date="2012" name="Nature">
        <title>The bonobo genome compared with the chimpanzee and human genomes.</title>
        <authorList>
            <person name="Prufer K."/>
            <person name="Munch K."/>
            <person name="Hellmann I."/>
            <person name="Akagi K."/>
            <person name="Miller J.R."/>
            <person name="Walenz B."/>
            <person name="Koren S."/>
            <person name="Sutton G."/>
            <person name="Kodira C."/>
            <person name="Winer R."/>
            <person name="Knight J.R."/>
            <person name="Mullikin J.C."/>
            <person name="Meader S.J."/>
            <person name="Ponting C.P."/>
            <person name="Lunter G."/>
            <person name="Higashino S."/>
            <person name="Hobolth A."/>
            <person name="Dutheil J."/>
            <person name="Karakoc E."/>
            <person name="Alkan C."/>
            <person name="Sajjadian S."/>
            <person name="Catacchio C.R."/>
            <person name="Ventura M."/>
            <person name="Marques-Bonet T."/>
            <person name="Eichler E.E."/>
            <person name="Andre C."/>
            <person name="Atencia R."/>
            <person name="Mugisha L."/>
            <person name="Junhold J."/>
            <person name="Patterson N."/>
            <person name="Siebauer M."/>
            <person name="Good J.M."/>
            <person name="Fischer A."/>
            <person name="Ptak S.E."/>
            <person name="Lachmann M."/>
            <person name="Symer D.E."/>
            <person name="Mailund T."/>
            <person name="Schierup M.H."/>
            <person name="Andres A.M."/>
            <person name="Kelso J."/>
            <person name="Paabo S."/>
        </authorList>
    </citation>
    <scope>NUCLEOTIDE SEQUENCE [LARGE SCALE GENOMIC DNA]</scope>
</reference>
<dbReference type="Gene3D" id="1.20.5.690">
    <property type="entry name" value="Importin-alpha, importin-beta-binding domain"/>
    <property type="match status" value="1"/>
</dbReference>
<dbReference type="InterPro" id="IPR016024">
    <property type="entry name" value="ARM-type_fold"/>
</dbReference>
<reference evidence="8" key="2">
    <citation type="submission" date="2025-08" db="UniProtKB">
        <authorList>
            <consortium name="Ensembl"/>
        </authorList>
    </citation>
    <scope>IDENTIFICATION</scope>
</reference>
<evidence type="ECO:0000256" key="2">
    <source>
        <dbReference type="ARBA" id="ARBA00022448"/>
    </source>
</evidence>
<dbReference type="Proteomes" id="UP000240080">
    <property type="component" value="Chromosome 7"/>
</dbReference>
<feature type="domain" description="IBB" evidence="7">
    <location>
        <begin position="1"/>
        <end position="60"/>
    </location>
</feature>
<comment type="function">
    <text evidence="5">Functions in nuclear protein import.</text>
</comment>
<dbReference type="AlphaFoldDB" id="A0A2R8ZCD6"/>
<dbReference type="PROSITE" id="PS51214">
    <property type="entry name" value="IBB"/>
    <property type="match status" value="1"/>
</dbReference>
<dbReference type="Pfam" id="PF16186">
    <property type="entry name" value="Arm_3"/>
    <property type="match status" value="1"/>
</dbReference>
<organism evidence="8 9">
    <name type="scientific">Pan paniscus</name>
    <name type="common">Pygmy chimpanzee</name>
    <name type="synonym">Bonobo</name>
    <dbReference type="NCBI Taxonomy" id="9597"/>
    <lineage>
        <taxon>Eukaryota</taxon>
        <taxon>Metazoa</taxon>
        <taxon>Chordata</taxon>
        <taxon>Craniata</taxon>
        <taxon>Vertebrata</taxon>
        <taxon>Euteleostomi</taxon>
        <taxon>Mammalia</taxon>
        <taxon>Eutheria</taxon>
        <taxon>Euarchontoglires</taxon>
        <taxon>Primates</taxon>
        <taxon>Haplorrhini</taxon>
        <taxon>Catarrhini</taxon>
        <taxon>Hominidae</taxon>
        <taxon>Pan</taxon>
    </lineage>
</organism>
<dbReference type="InterPro" id="IPR024931">
    <property type="entry name" value="Importin_alpha"/>
</dbReference>
<dbReference type="PIRSF" id="PIRSF005673">
    <property type="entry name" value="Importin_alpha"/>
    <property type="match status" value="1"/>
</dbReference>
<dbReference type="EMBL" id="AJFE02072053">
    <property type="status" value="NOT_ANNOTATED_CDS"/>
    <property type="molecule type" value="Genomic_DNA"/>
</dbReference>
<dbReference type="InterPro" id="IPR036975">
    <property type="entry name" value="Importin-a_IBB_sf"/>
</dbReference>
<dbReference type="GO" id="GO:0006606">
    <property type="term" value="P:protein import into nucleus"/>
    <property type="evidence" value="ECO:0007669"/>
    <property type="project" value="InterPro"/>
</dbReference>
<feature type="repeat" description="ARM" evidence="6">
    <location>
        <begin position="130"/>
        <end position="158"/>
    </location>
</feature>
<accession>A0A2R8ZCD6</accession>
<dbReference type="GO" id="GO:0005737">
    <property type="term" value="C:cytoplasm"/>
    <property type="evidence" value="ECO:0007669"/>
    <property type="project" value="InterPro"/>
</dbReference>
<keyword evidence="2 5" id="KW-0813">Transport</keyword>
<reference evidence="8" key="3">
    <citation type="submission" date="2025-09" db="UniProtKB">
        <authorList>
            <consortium name="Ensembl"/>
        </authorList>
    </citation>
    <scope>IDENTIFICATION</scope>
</reference>
<dbReference type="InterPro" id="IPR032413">
    <property type="entry name" value="Arm_3"/>
</dbReference>
<dbReference type="SMART" id="SM00185">
    <property type="entry name" value="ARM"/>
    <property type="match status" value="5"/>
</dbReference>
<keyword evidence="4 5" id="KW-0653">Protein transport</keyword>
<proteinExistence type="inferred from homology"/>
<dbReference type="STRING" id="9597.ENSPPAP00000002552"/>
<dbReference type="Pfam" id="PF01749">
    <property type="entry name" value="IBB"/>
    <property type="match status" value="1"/>
</dbReference>
<keyword evidence="3" id="KW-0677">Repeat</keyword>
<dbReference type="InterPro" id="IPR002652">
    <property type="entry name" value="Importin-a_IBB"/>
</dbReference>
<dbReference type="SUPFAM" id="SSF48371">
    <property type="entry name" value="ARM repeat"/>
    <property type="match status" value="1"/>
</dbReference>
<dbReference type="Ensembl" id="ENSPPAT00000012207.1">
    <property type="protein sequence ID" value="ENSPPAP00000002552.1"/>
    <property type="gene ID" value="ENSPPAG00000011137.1"/>
</dbReference>
<dbReference type="GeneTree" id="ENSGT01050000244891"/>
<comment type="similarity">
    <text evidence="1 5">Belongs to the importin alpha family.</text>
</comment>